<name>A0A430B0D3_9ENTE</name>
<protein>
    <submittedName>
        <fullName evidence="2">Glyoxylase</fullName>
    </submittedName>
</protein>
<dbReference type="Gene3D" id="3.10.180.10">
    <property type="entry name" value="2,3-Dihydroxybiphenyl 1,2-Dioxygenase, domain 1"/>
    <property type="match status" value="1"/>
</dbReference>
<comment type="caution">
    <text evidence="2">The sequence shown here is derived from an EMBL/GenBank/DDBJ whole genome shotgun (WGS) entry which is preliminary data.</text>
</comment>
<reference evidence="2 3" key="1">
    <citation type="submission" date="2017-05" db="EMBL/GenBank/DDBJ databases">
        <title>Vagococcus spp. assemblies.</title>
        <authorList>
            <person name="Gulvik C.A."/>
        </authorList>
    </citation>
    <scope>NUCLEOTIDE SEQUENCE [LARGE SCALE GENOMIC DNA]</scope>
    <source>
        <strain evidence="2 3">LMG 24798</strain>
    </source>
</reference>
<dbReference type="OrthoDB" id="9796521at2"/>
<dbReference type="InterPro" id="IPR004360">
    <property type="entry name" value="Glyas_Fos-R_dOase_dom"/>
</dbReference>
<sequence>MQLDMVGIIVADMAKAIAFYNLLGFAVKGDVSADYTELTSQSIRISLNSKTMITSIYGFEPELTGERLELAFLCDSPASLEQKIADIRMAGFKIFKEPWNAFWGQYYAIIEDPDGNYLSLFCHGLKEGS</sequence>
<evidence type="ECO:0000313" key="2">
    <source>
        <dbReference type="EMBL" id="RSU13803.1"/>
    </source>
</evidence>
<gene>
    <name evidence="2" type="ORF">CBF27_02580</name>
</gene>
<dbReference type="InterPro" id="IPR029068">
    <property type="entry name" value="Glyas_Bleomycin-R_OHBP_Dase"/>
</dbReference>
<dbReference type="PANTHER" id="PTHR36503">
    <property type="entry name" value="BLR2520 PROTEIN"/>
    <property type="match status" value="1"/>
</dbReference>
<evidence type="ECO:0000259" key="1">
    <source>
        <dbReference type="PROSITE" id="PS51819"/>
    </source>
</evidence>
<dbReference type="SUPFAM" id="SSF54593">
    <property type="entry name" value="Glyoxalase/Bleomycin resistance protein/Dihydroxybiphenyl dioxygenase"/>
    <property type="match status" value="1"/>
</dbReference>
<proteinExistence type="predicted"/>
<accession>A0A430B0D3</accession>
<organism evidence="2 3">
    <name type="scientific">Vagococcus acidifermentans</name>
    <dbReference type="NCBI Taxonomy" id="564710"/>
    <lineage>
        <taxon>Bacteria</taxon>
        <taxon>Bacillati</taxon>
        <taxon>Bacillota</taxon>
        <taxon>Bacilli</taxon>
        <taxon>Lactobacillales</taxon>
        <taxon>Enterococcaceae</taxon>
        <taxon>Vagococcus</taxon>
    </lineage>
</organism>
<dbReference type="RefSeq" id="WP_126812113.1">
    <property type="nucleotide sequence ID" value="NZ_NGKC01000002.1"/>
</dbReference>
<dbReference type="InterPro" id="IPR037523">
    <property type="entry name" value="VOC_core"/>
</dbReference>
<evidence type="ECO:0000313" key="3">
    <source>
        <dbReference type="Proteomes" id="UP000286773"/>
    </source>
</evidence>
<dbReference type="Pfam" id="PF00903">
    <property type="entry name" value="Glyoxalase"/>
    <property type="match status" value="1"/>
</dbReference>
<keyword evidence="3" id="KW-1185">Reference proteome</keyword>
<dbReference type="EMBL" id="NGKC01000002">
    <property type="protein sequence ID" value="RSU13803.1"/>
    <property type="molecule type" value="Genomic_DNA"/>
</dbReference>
<feature type="domain" description="VOC" evidence="1">
    <location>
        <begin position="2"/>
        <end position="123"/>
    </location>
</feature>
<dbReference type="Proteomes" id="UP000286773">
    <property type="component" value="Unassembled WGS sequence"/>
</dbReference>
<dbReference type="PANTHER" id="PTHR36503:SF3">
    <property type="entry name" value="BLR0126 PROTEIN"/>
    <property type="match status" value="1"/>
</dbReference>
<dbReference type="PROSITE" id="PS51819">
    <property type="entry name" value="VOC"/>
    <property type="match status" value="1"/>
</dbReference>
<dbReference type="AlphaFoldDB" id="A0A430B0D3"/>